<dbReference type="OrthoDB" id="9783370at2"/>
<accession>A0A5C5VJN2</accession>
<comment type="caution">
    <text evidence="2">The sequence shown here is derived from an EMBL/GenBank/DDBJ whole genome shotgun (WGS) entry which is preliminary data.</text>
</comment>
<protein>
    <recommendedName>
        <fullName evidence="1">AAA+ ATPase domain-containing protein</fullName>
    </recommendedName>
</protein>
<reference evidence="2 3" key="1">
    <citation type="submission" date="2019-02" db="EMBL/GenBank/DDBJ databases">
        <title>Deep-cultivation of Planctomycetes and their phenomic and genomic characterization uncovers novel biology.</title>
        <authorList>
            <person name="Wiegand S."/>
            <person name="Jogler M."/>
            <person name="Boedeker C."/>
            <person name="Pinto D."/>
            <person name="Vollmers J."/>
            <person name="Rivas-Marin E."/>
            <person name="Kohn T."/>
            <person name="Peeters S.H."/>
            <person name="Heuer A."/>
            <person name="Rast P."/>
            <person name="Oberbeckmann S."/>
            <person name="Bunk B."/>
            <person name="Jeske O."/>
            <person name="Meyerdierks A."/>
            <person name="Storesund J.E."/>
            <person name="Kallscheuer N."/>
            <person name="Luecker S."/>
            <person name="Lage O.M."/>
            <person name="Pohl T."/>
            <person name="Merkel B.J."/>
            <person name="Hornburger P."/>
            <person name="Mueller R.-W."/>
            <person name="Bruemmer F."/>
            <person name="Labrenz M."/>
            <person name="Spormann A.M."/>
            <person name="Op Den Camp H."/>
            <person name="Overmann J."/>
            <person name="Amann R."/>
            <person name="Jetten M.S.M."/>
            <person name="Mascher T."/>
            <person name="Medema M.H."/>
            <person name="Devos D.P."/>
            <person name="Kaster A.-K."/>
            <person name="Ovreas L."/>
            <person name="Rohde M."/>
            <person name="Galperin M.Y."/>
            <person name="Jogler C."/>
        </authorList>
    </citation>
    <scope>NUCLEOTIDE SEQUENCE [LARGE SCALE GENOMIC DNA]</scope>
    <source>
        <strain evidence="2 3">KOR34</strain>
    </source>
</reference>
<dbReference type="AlphaFoldDB" id="A0A5C5VJN2"/>
<dbReference type="EMBL" id="SIHJ01000001">
    <property type="protein sequence ID" value="TWT38281.1"/>
    <property type="molecule type" value="Genomic_DNA"/>
</dbReference>
<dbReference type="SUPFAM" id="SSF52540">
    <property type="entry name" value="P-loop containing nucleoside triphosphate hydrolases"/>
    <property type="match status" value="1"/>
</dbReference>
<dbReference type="InterPro" id="IPR003593">
    <property type="entry name" value="AAA+_ATPase"/>
</dbReference>
<dbReference type="Gene3D" id="3.40.50.300">
    <property type="entry name" value="P-loop containing nucleotide triphosphate hydrolases"/>
    <property type="match status" value="1"/>
</dbReference>
<organism evidence="2 3">
    <name type="scientific">Posidoniimonas corsicana</name>
    <dbReference type="NCBI Taxonomy" id="1938618"/>
    <lineage>
        <taxon>Bacteria</taxon>
        <taxon>Pseudomonadati</taxon>
        <taxon>Planctomycetota</taxon>
        <taxon>Planctomycetia</taxon>
        <taxon>Pirellulales</taxon>
        <taxon>Lacipirellulaceae</taxon>
        <taxon>Posidoniimonas</taxon>
    </lineage>
</organism>
<dbReference type="InterPro" id="IPR027417">
    <property type="entry name" value="P-loop_NTPase"/>
</dbReference>
<dbReference type="Proteomes" id="UP000316714">
    <property type="component" value="Unassembled WGS sequence"/>
</dbReference>
<sequence length="445" mass="49130">MPSLAATTWTLPSSADDRFHGRLPTKGFLSYPPPPPEPVTLAEAGVSADEVEGLVLKTLLHLGPTVGSGVAAEVCLSRSIVDATLDQLRDGLQVAIKGTAGLNDFVYHLTEAGHSNAQRRVERARYTGPAPAPLAAYEAAIRKQSLRRARLSVPDLGKALSDLTLRHEFLGQVAQAIHDGRGMFLYGPPGNGKTTIAERVVDAFGQHIWIPKMVSVGGDLVRLYDPSCHEAFNPPGLDAQRYDRRWVLIRRPTVVAGGELALDQLDASFQAALGVSEAPIQLKANGGALLVDDFGRQRVSSEEILNRLIVPLEKGVDHLSLASGRRIQTPFEQLFILSTNLAPRELVDEAFLRRIPYKIEVQGPTQDQFRSLVRRLAEGMRYEVSAESIDYLLREHYAQSERALRFCHPRDLLRQACNYCEVHELPKVVTRDVWDVAVRNYFVGL</sequence>
<dbReference type="RefSeq" id="WP_146565695.1">
    <property type="nucleotide sequence ID" value="NZ_SIHJ01000001.1"/>
</dbReference>
<gene>
    <name evidence="2" type="ORF">KOR34_32500</name>
</gene>
<dbReference type="SMART" id="SM00382">
    <property type="entry name" value="AAA"/>
    <property type="match status" value="1"/>
</dbReference>
<name>A0A5C5VJN2_9BACT</name>
<evidence type="ECO:0000259" key="1">
    <source>
        <dbReference type="SMART" id="SM00382"/>
    </source>
</evidence>
<evidence type="ECO:0000313" key="2">
    <source>
        <dbReference type="EMBL" id="TWT38281.1"/>
    </source>
</evidence>
<proteinExistence type="predicted"/>
<keyword evidence="3" id="KW-1185">Reference proteome</keyword>
<feature type="domain" description="AAA+ ATPase" evidence="1">
    <location>
        <begin position="179"/>
        <end position="365"/>
    </location>
</feature>
<evidence type="ECO:0000313" key="3">
    <source>
        <dbReference type="Proteomes" id="UP000316714"/>
    </source>
</evidence>